<evidence type="ECO:0000259" key="9">
    <source>
        <dbReference type="Pfam" id="PF00483"/>
    </source>
</evidence>
<dbReference type="PROSITE" id="PS00809">
    <property type="entry name" value="ADP_GLC_PYROPHOSPH_2"/>
    <property type="match status" value="1"/>
</dbReference>
<dbReference type="Gene3D" id="2.160.10.10">
    <property type="entry name" value="Hexapeptide repeat proteins"/>
    <property type="match status" value="1"/>
</dbReference>
<dbReference type="InterPro" id="IPR011004">
    <property type="entry name" value="Trimer_LpxA-like_sf"/>
</dbReference>
<evidence type="ECO:0000256" key="5">
    <source>
        <dbReference type="ARBA" id="ARBA00022741"/>
    </source>
</evidence>
<keyword evidence="7" id="KW-0119">Carbohydrate metabolism</keyword>
<gene>
    <name evidence="10" type="ORF">BSZ37_10525</name>
</gene>
<dbReference type="Pfam" id="PF25247">
    <property type="entry name" value="LbH_GLGC"/>
    <property type="match status" value="1"/>
</dbReference>
<dbReference type="InterPro" id="IPR011831">
    <property type="entry name" value="ADP-Glc_PPase"/>
</dbReference>
<dbReference type="EMBL" id="MQWD01000001">
    <property type="protein sequence ID" value="PAP76835.1"/>
    <property type="molecule type" value="Genomic_DNA"/>
</dbReference>
<dbReference type="InterPro" id="IPR029044">
    <property type="entry name" value="Nucleotide-diphossugar_trans"/>
</dbReference>
<dbReference type="GO" id="GO:0005524">
    <property type="term" value="F:ATP binding"/>
    <property type="evidence" value="ECO:0007669"/>
    <property type="project" value="UniProtKB-KW"/>
</dbReference>
<evidence type="ECO:0000256" key="3">
    <source>
        <dbReference type="ARBA" id="ARBA00022679"/>
    </source>
</evidence>
<reference evidence="10 11" key="1">
    <citation type="submission" date="2016-11" db="EMBL/GenBank/DDBJ databases">
        <title>Study of marine rhodopsin-containing bacteria.</title>
        <authorList>
            <person name="Yoshizawa S."/>
            <person name="Kumagai Y."/>
            <person name="Kogure K."/>
        </authorList>
    </citation>
    <scope>NUCLEOTIDE SEQUENCE [LARGE SCALE GENOMIC DNA]</scope>
    <source>
        <strain evidence="10 11">SAORIC-28</strain>
    </source>
</reference>
<keyword evidence="4 10" id="KW-0548">Nucleotidyltransferase</keyword>
<dbReference type="EC" id="2.7.7.27" evidence="8"/>
<dbReference type="RefSeq" id="WP_095510504.1">
    <property type="nucleotide sequence ID" value="NZ_MQWD01000001.1"/>
</dbReference>
<dbReference type="InterPro" id="IPR005836">
    <property type="entry name" value="ADP_Glu_pyroP_CS"/>
</dbReference>
<dbReference type="Pfam" id="PF00483">
    <property type="entry name" value="NTP_transferase"/>
    <property type="match status" value="1"/>
</dbReference>
<dbReference type="OrthoDB" id="9801810at2"/>
<organism evidence="10 11">
    <name type="scientific">Rubrivirga marina</name>
    <dbReference type="NCBI Taxonomy" id="1196024"/>
    <lineage>
        <taxon>Bacteria</taxon>
        <taxon>Pseudomonadati</taxon>
        <taxon>Rhodothermota</taxon>
        <taxon>Rhodothermia</taxon>
        <taxon>Rhodothermales</taxon>
        <taxon>Rubricoccaceae</taxon>
        <taxon>Rubrivirga</taxon>
    </lineage>
</organism>
<dbReference type="CDD" id="cd02508">
    <property type="entry name" value="ADP_Glucose_PP"/>
    <property type="match status" value="1"/>
</dbReference>
<evidence type="ECO:0000256" key="2">
    <source>
        <dbReference type="ARBA" id="ARBA00022600"/>
    </source>
</evidence>
<keyword evidence="3 10" id="KW-0808">Transferase</keyword>
<dbReference type="CDD" id="cd04651">
    <property type="entry name" value="LbH_G1P_AT_C"/>
    <property type="match status" value="1"/>
</dbReference>
<dbReference type="PANTHER" id="PTHR43523">
    <property type="entry name" value="GLUCOSE-1-PHOSPHATE ADENYLYLTRANSFERASE-RELATED"/>
    <property type="match status" value="1"/>
</dbReference>
<keyword evidence="2" id="KW-0321">Glycogen metabolism</keyword>
<dbReference type="GO" id="GO:0008878">
    <property type="term" value="F:glucose-1-phosphate adenylyltransferase activity"/>
    <property type="evidence" value="ECO:0007669"/>
    <property type="project" value="UniProtKB-UniRule"/>
</dbReference>
<comment type="caution">
    <text evidence="10">The sequence shown here is derived from an EMBL/GenBank/DDBJ whole genome shotgun (WGS) entry which is preliminary data.</text>
</comment>
<evidence type="ECO:0000256" key="1">
    <source>
        <dbReference type="ARBA" id="ARBA00010443"/>
    </source>
</evidence>
<evidence type="ECO:0000256" key="8">
    <source>
        <dbReference type="NCBIfam" id="TIGR02091"/>
    </source>
</evidence>
<evidence type="ECO:0000256" key="6">
    <source>
        <dbReference type="ARBA" id="ARBA00022840"/>
    </source>
</evidence>
<evidence type="ECO:0000256" key="7">
    <source>
        <dbReference type="ARBA" id="ARBA00023277"/>
    </source>
</evidence>
<dbReference type="SUPFAM" id="SSF51161">
    <property type="entry name" value="Trimeric LpxA-like enzymes"/>
    <property type="match status" value="1"/>
</dbReference>
<sequence length="422" mass="46635">MRDTLAVILGGGAGTRLFPLTRHRSKPAVPLAGKYRLIDIPISNCVNSELMRMFVVTQYNSASLNRHVARAYRFDRFGHGFVTILAAEQTPDSDKWYQGTADAVRQCLQHIDPYPHRRVLILSGDQLYRMDFNTLSAHHRSSWADLTVATIPVTADEAPAFGILKTDADGVITEFHEKPARDQLDGLDSPVSAKMREQGRIYLASMGIYMFERDVLREVLLSDPSQADFGHQIIPAAIRERRVVSYPFDGYWSDIGTVRSFYDANLALAMPEPEFDLYDEDAPIYTNARTLPPAKVQGSNVRNSMICEASVVADATVEHSVIGIRSFISTGAEIRRTVMLGADYLPWRDPSRRPGLNPPPAPGIGPNSVVEGAIIDKNVQVGANCRITNAEGVQEADGDDWYIRDGVIVLPKNAIIPDGTVI</sequence>
<evidence type="ECO:0000313" key="11">
    <source>
        <dbReference type="Proteomes" id="UP000216339"/>
    </source>
</evidence>
<evidence type="ECO:0000313" key="10">
    <source>
        <dbReference type="EMBL" id="PAP76835.1"/>
    </source>
</evidence>
<dbReference type="GO" id="GO:0005978">
    <property type="term" value="P:glycogen biosynthetic process"/>
    <property type="evidence" value="ECO:0007669"/>
    <property type="project" value="UniProtKB-UniRule"/>
</dbReference>
<name>A0A271J1J9_9BACT</name>
<accession>A0A271J1J9</accession>
<keyword evidence="11" id="KW-1185">Reference proteome</keyword>
<dbReference type="AlphaFoldDB" id="A0A271J1J9"/>
<dbReference type="Gene3D" id="3.90.550.10">
    <property type="entry name" value="Spore Coat Polysaccharide Biosynthesis Protein SpsA, Chain A"/>
    <property type="match status" value="1"/>
</dbReference>
<keyword evidence="6" id="KW-0067">ATP-binding</keyword>
<dbReference type="SUPFAM" id="SSF53448">
    <property type="entry name" value="Nucleotide-diphospho-sugar transferases"/>
    <property type="match status" value="1"/>
</dbReference>
<comment type="similarity">
    <text evidence="1">Belongs to the bacterial/plant glucose-1-phosphate adenylyltransferase family.</text>
</comment>
<evidence type="ECO:0000256" key="4">
    <source>
        <dbReference type="ARBA" id="ARBA00022695"/>
    </source>
</evidence>
<feature type="domain" description="Nucleotidyl transferase" evidence="9">
    <location>
        <begin position="6"/>
        <end position="268"/>
    </location>
</feature>
<dbReference type="Proteomes" id="UP000216339">
    <property type="component" value="Unassembled WGS sequence"/>
</dbReference>
<dbReference type="NCBIfam" id="TIGR02091">
    <property type="entry name" value="glgC"/>
    <property type="match status" value="1"/>
</dbReference>
<dbReference type="InterPro" id="IPR005835">
    <property type="entry name" value="NTP_transferase_dom"/>
</dbReference>
<dbReference type="PROSITE" id="PS00808">
    <property type="entry name" value="ADP_GLC_PYROPHOSPH_1"/>
    <property type="match status" value="1"/>
</dbReference>
<proteinExistence type="inferred from homology"/>
<dbReference type="NCBIfam" id="NF002772">
    <property type="entry name" value="PRK02862.1"/>
    <property type="match status" value="1"/>
</dbReference>
<dbReference type="PANTHER" id="PTHR43523:SF12">
    <property type="entry name" value="GLUCOSE-1-PHOSPHATE ADENYLYLTRANSFERASE LARGE SUBUNIT 1, CHLOROPLASTIC-RELATED"/>
    <property type="match status" value="1"/>
</dbReference>
<protein>
    <recommendedName>
        <fullName evidence="8">Glucose-1-phosphate adenylyltransferase</fullName>
        <ecNumber evidence="8">2.7.7.27</ecNumber>
    </recommendedName>
</protein>
<keyword evidence="5" id="KW-0547">Nucleotide-binding</keyword>